<dbReference type="PANTHER" id="PTHR12322">
    <property type="entry name" value="DOUBLESEX AND MAB-3 RELATED TRANSCRIPTION FACTOR DMRT"/>
    <property type="match status" value="1"/>
</dbReference>
<dbReference type="EMBL" id="JAFBMS010000003">
    <property type="protein sequence ID" value="KAG9354300.1"/>
    <property type="molecule type" value="Genomic_DNA"/>
</dbReference>
<dbReference type="InterPro" id="IPR026607">
    <property type="entry name" value="DMRT"/>
</dbReference>
<dbReference type="GO" id="GO:0007548">
    <property type="term" value="P:sex differentiation"/>
    <property type="evidence" value="ECO:0007669"/>
    <property type="project" value="TreeGrafter"/>
</dbReference>
<evidence type="ECO:0000256" key="6">
    <source>
        <dbReference type="PROSITE-ProRule" id="PRU00070"/>
    </source>
</evidence>
<name>A0A8T2PSH6_9TELE</name>
<dbReference type="PROSITE" id="PS50809">
    <property type="entry name" value="DM_2"/>
    <property type="match status" value="1"/>
</dbReference>
<evidence type="ECO:0000313" key="9">
    <source>
        <dbReference type="EMBL" id="KAG9354300.1"/>
    </source>
</evidence>
<organism evidence="9 10">
    <name type="scientific">Albula glossodonta</name>
    <name type="common">roundjaw bonefish</name>
    <dbReference type="NCBI Taxonomy" id="121402"/>
    <lineage>
        <taxon>Eukaryota</taxon>
        <taxon>Metazoa</taxon>
        <taxon>Chordata</taxon>
        <taxon>Craniata</taxon>
        <taxon>Vertebrata</taxon>
        <taxon>Euteleostomi</taxon>
        <taxon>Actinopterygii</taxon>
        <taxon>Neopterygii</taxon>
        <taxon>Teleostei</taxon>
        <taxon>Albuliformes</taxon>
        <taxon>Albulidae</taxon>
        <taxon>Albula</taxon>
    </lineage>
</organism>
<dbReference type="SUPFAM" id="SSF82927">
    <property type="entry name" value="Cysteine-rich DNA binding domain, (DM domain)"/>
    <property type="match status" value="1"/>
</dbReference>
<dbReference type="Pfam" id="PF00751">
    <property type="entry name" value="DM"/>
    <property type="match status" value="1"/>
</dbReference>
<dbReference type="GO" id="GO:0005634">
    <property type="term" value="C:nucleus"/>
    <property type="evidence" value="ECO:0007669"/>
    <property type="project" value="UniProtKB-SubCell"/>
</dbReference>
<keyword evidence="4 6" id="KW-0238">DNA-binding</keyword>
<keyword evidence="5 6" id="KW-0539">Nucleus</keyword>
<reference evidence="9" key="1">
    <citation type="thesis" date="2021" institute="BYU ScholarsArchive" country="Provo, UT, USA">
        <title>Applications of and Algorithms for Genome Assembly and Genomic Analyses with an Emphasis on Marine Teleosts.</title>
        <authorList>
            <person name="Pickett B.D."/>
        </authorList>
    </citation>
    <scope>NUCLEOTIDE SEQUENCE</scope>
    <source>
        <strain evidence="9">HI-2016</strain>
    </source>
</reference>
<feature type="non-terminal residue" evidence="9">
    <location>
        <position position="1"/>
    </location>
</feature>
<sequence length="282" mass="31867">MTEIKRDTESLATDRNNQTEFGTTLSCIGSNEESKRDGEKSAYIPVRTGDQRLSRTPKCARCRNHGVVSCLKGHKRFCRWRDCDCASCLLVVERYCPGMTVNGRPPLQPPLSNRMRKRRAFADKELEAVMLERERKEQEFLQSRWLAMLSLSSPREKERMQSSTSPRVEAFPRDLPNFPHNFRGLSLSHGASGNHLGILSSDANVATSAWQYPLAACFVSQPVIGDISNAMFYQQRILNANPVQNMRHCTVCDPKMMTFFKSHSPGQDSMTIHLQGPQGSLK</sequence>
<gene>
    <name evidence="9" type="ORF">JZ751_012424</name>
</gene>
<evidence type="ECO:0000256" key="5">
    <source>
        <dbReference type="ARBA" id="ARBA00023242"/>
    </source>
</evidence>
<evidence type="ECO:0000256" key="7">
    <source>
        <dbReference type="SAM" id="MobiDB-lite"/>
    </source>
</evidence>
<feature type="region of interest" description="Disordered" evidence="7">
    <location>
        <begin position="1"/>
        <end position="23"/>
    </location>
</feature>
<evidence type="ECO:0000256" key="1">
    <source>
        <dbReference type="ARBA" id="ARBA00006834"/>
    </source>
</evidence>
<evidence type="ECO:0000259" key="8">
    <source>
        <dbReference type="PROSITE" id="PS50809"/>
    </source>
</evidence>
<evidence type="ECO:0000313" key="10">
    <source>
        <dbReference type="Proteomes" id="UP000824540"/>
    </source>
</evidence>
<dbReference type="PANTHER" id="PTHR12322:SF122">
    <property type="entry name" value="DOUBLESEX- AND MAB-3-RELATED TRANSCRIPTION FACTOR 2"/>
    <property type="match status" value="1"/>
</dbReference>
<feature type="domain" description="DM" evidence="8">
    <location>
        <begin position="59"/>
        <end position="119"/>
    </location>
</feature>
<dbReference type="OrthoDB" id="9420343at2759"/>
<dbReference type="GO" id="GO:0000981">
    <property type="term" value="F:DNA-binding transcription factor activity, RNA polymerase II-specific"/>
    <property type="evidence" value="ECO:0007669"/>
    <property type="project" value="TreeGrafter"/>
</dbReference>
<dbReference type="InterPro" id="IPR001275">
    <property type="entry name" value="DM_DNA-bd"/>
</dbReference>
<dbReference type="GO" id="GO:0046872">
    <property type="term" value="F:metal ion binding"/>
    <property type="evidence" value="ECO:0007669"/>
    <property type="project" value="UniProtKB-KW"/>
</dbReference>
<proteinExistence type="inferred from homology"/>
<protein>
    <recommendedName>
        <fullName evidence="8">DM domain-containing protein</fullName>
    </recommendedName>
</protein>
<dbReference type="SMART" id="SM00301">
    <property type="entry name" value="DM"/>
    <property type="match status" value="1"/>
</dbReference>
<comment type="subcellular location">
    <subcellularLocation>
        <location evidence="6">Nucleus</location>
    </subcellularLocation>
</comment>
<dbReference type="Gene3D" id="4.10.1040.10">
    <property type="entry name" value="DM DNA-binding domain"/>
    <property type="match status" value="1"/>
</dbReference>
<dbReference type="InterPro" id="IPR036407">
    <property type="entry name" value="DM_DNA-bd_sf"/>
</dbReference>
<dbReference type="GO" id="GO:0000978">
    <property type="term" value="F:RNA polymerase II cis-regulatory region sequence-specific DNA binding"/>
    <property type="evidence" value="ECO:0007669"/>
    <property type="project" value="TreeGrafter"/>
</dbReference>
<keyword evidence="3 6" id="KW-0862">Zinc</keyword>
<comment type="caution">
    <text evidence="9">The sequence shown here is derived from an EMBL/GenBank/DDBJ whole genome shotgun (WGS) entry which is preliminary data.</text>
</comment>
<accession>A0A8T2PSH6</accession>
<dbReference type="PROSITE" id="PS40000">
    <property type="entry name" value="DM_1"/>
    <property type="match status" value="1"/>
</dbReference>
<dbReference type="Proteomes" id="UP000824540">
    <property type="component" value="Unassembled WGS sequence"/>
</dbReference>
<keyword evidence="10" id="KW-1185">Reference proteome</keyword>
<evidence type="ECO:0000256" key="4">
    <source>
        <dbReference type="ARBA" id="ARBA00023125"/>
    </source>
</evidence>
<dbReference type="AlphaFoldDB" id="A0A8T2PSH6"/>
<evidence type="ECO:0000256" key="3">
    <source>
        <dbReference type="ARBA" id="ARBA00022833"/>
    </source>
</evidence>
<comment type="similarity">
    <text evidence="1">Belongs to the DMRT family.</text>
</comment>
<feature type="DNA-binding region" description="DM" evidence="6">
    <location>
        <begin position="59"/>
        <end position="119"/>
    </location>
</feature>
<keyword evidence="2 6" id="KW-0479">Metal-binding</keyword>
<evidence type="ECO:0000256" key="2">
    <source>
        <dbReference type="ARBA" id="ARBA00022723"/>
    </source>
</evidence>
<feature type="compositionally biased region" description="Polar residues" evidence="7">
    <location>
        <begin position="10"/>
        <end position="23"/>
    </location>
</feature>
<dbReference type="FunFam" id="4.10.1040.10:FF:000001">
    <property type="entry name" value="doublesex- and mab-3-related transcription factor 1"/>
    <property type="match status" value="1"/>
</dbReference>